<dbReference type="SUPFAM" id="SSF46966">
    <property type="entry name" value="Spectrin repeat"/>
    <property type="match status" value="1"/>
</dbReference>
<evidence type="ECO:0000256" key="2">
    <source>
        <dbReference type="SAM" id="MobiDB-lite"/>
    </source>
</evidence>
<keyword evidence="3" id="KW-1133">Transmembrane helix</keyword>
<organism evidence="4 5">
    <name type="scientific">Calothrix parasitica NIES-267</name>
    <dbReference type="NCBI Taxonomy" id="1973488"/>
    <lineage>
        <taxon>Bacteria</taxon>
        <taxon>Bacillati</taxon>
        <taxon>Cyanobacteriota</taxon>
        <taxon>Cyanophyceae</taxon>
        <taxon>Nostocales</taxon>
        <taxon>Calotrichaceae</taxon>
        <taxon>Calothrix</taxon>
    </lineage>
</organism>
<evidence type="ECO:0000256" key="1">
    <source>
        <dbReference type="SAM" id="Coils"/>
    </source>
</evidence>
<feature type="compositionally biased region" description="Basic residues" evidence="2">
    <location>
        <begin position="105"/>
        <end position="115"/>
    </location>
</feature>
<keyword evidence="5" id="KW-1185">Reference proteome</keyword>
<proteinExistence type="predicted"/>
<reference evidence="4 5" key="1">
    <citation type="submission" date="2017-06" db="EMBL/GenBank/DDBJ databases">
        <title>Genome sequencing of cyanobaciteial culture collection at National Institute for Environmental Studies (NIES).</title>
        <authorList>
            <person name="Hirose Y."/>
            <person name="Shimura Y."/>
            <person name="Fujisawa T."/>
            <person name="Nakamura Y."/>
            <person name="Kawachi M."/>
        </authorList>
    </citation>
    <scope>NUCLEOTIDE SEQUENCE [LARGE SCALE GENOMIC DNA]</scope>
    <source>
        <strain evidence="4 5">NIES-267</strain>
    </source>
</reference>
<protein>
    <submittedName>
        <fullName evidence="4">Uncharacterized protein</fullName>
    </submittedName>
</protein>
<feature type="transmembrane region" description="Helical" evidence="3">
    <location>
        <begin position="170"/>
        <end position="191"/>
    </location>
</feature>
<evidence type="ECO:0000313" key="5">
    <source>
        <dbReference type="Proteomes" id="UP000218418"/>
    </source>
</evidence>
<evidence type="ECO:0000313" key="4">
    <source>
        <dbReference type="EMBL" id="BAY82478.1"/>
    </source>
</evidence>
<keyword evidence="3" id="KW-0812">Transmembrane</keyword>
<gene>
    <name evidence="4" type="ORF">NIES267_19580</name>
</gene>
<keyword evidence="3" id="KW-0472">Membrane</keyword>
<dbReference type="OrthoDB" id="425114at2"/>
<dbReference type="EMBL" id="AP018227">
    <property type="protein sequence ID" value="BAY82478.1"/>
    <property type="molecule type" value="Genomic_DNA"/>
</dbReference>
<keyword evidence="1" id="KW-0175">Coiled coil</keyword>
<evidence type="ECO:0000256" key="3">
    <source>
        <dbReference type="SAM" id="Phobius"/>
    </source>
</evidence>
<feature type="coiled-coil region" evidence="1">
    <location>
        <begin position="29"/>
        <end position="63"/>
    </location>
</feature>
<feature type="region of interest" description="Disordered" evidence="2">
    <location>
        <begin position="96"/>
        <end position="133"/>
    </location>
</feature>
<sequence length="200" mass="22679">MRTFTDSAYQQPPATANQAYSASVPLSVYRELAAELQATQAAIHQLNQQNEHLAQENHVLRQEIAKTVNAVMHLQNAVNYSANTAYNNTVNTSVNQTLSSETKEKRHVSGNKQYKHQNVPPKRAKRPRPSPVPHQVTEYFEPLPEPVFIEEEQASYYYEDESELSQVSGWWLIFAIVTIIVMGFGAGYVVVRPLLENHTR</sequence>
<accession>A0A1Z4LN02</accession>
<dbReference type="AlphaFoldDB" id="A0A1Z4LN02"/>
<dbReference type="Proteomes" id="UP000218418">
    <property type="component" value="Chromosome"/>
</dbReference>
<name>A0A1Z4LN02_9CYAN</name>